<dbReference type="InterPro" id="IPR001752">
    <property type="entry name" value="Kinesin_motor_dom"/>
</dbReference>
<dbReference type="SMART" id="SM00129">
    <property type="entry name" value="KISc"/>
    <property type="match status" value="1"/>
</dbReference>
<gene>
    <name evidence="10" type="ORF">PAPYR_8675</name>
</gene>
<dbReference type="InterPro" id="IPR036961">
    <property type="entry name" value="Kinesin_motor_dom_sf"/>
</dbReference>
<dbReference type="PROSITE" id="PS00411">
    <property type="entry name" value="KINESIN_MOTOR_1"/>
    <property type="match status" value="1"/>
</dbReference>
<sequence>MVILMDPNQPSDQLSPGGDSSPSKQLGERTRKERIYAFDYAFDGETRNEEVFHETVLPLIGPVLEGYNATCFAYGMTGAGKTYTMMGSLLSPEMAPVKGVYSLTVESMFAQIAAMPHRQHKVRVSFLEIYNEHISDLLRPPDPPPTAASVGTTSAATGMGPAGGIMAAAAGSAPPPAVPSLDLQEDPVRGMVVPELSEFEVTAVEQVERIIRDGNSRRRMAATGANVVSSRSHAILQLVIESRDTTRGLVDQVSFGKLSLIDLAGSERAAGSDNRGIRMLEGANINRSLLALGNCINTLGDRARKGSFVPYRDSKLTRLLKVRPMNSNSAKTCVHTSGAVRDGPGVLTEAARARAGRAGLAGGNTRTVMVANVSPSCVAYEETHNTLKYASRAKNIRRRVVRNTVEVQAHISQYKEIIETLRSEISALKGKLQLAHASAMDPLLRDPSVDDGLTPGAVAQGVLRSLGALSDLLAQAPPPPTGASSASASTAPQAAIAGAPGAPVGLKAGESPYPALFQWFQSLLGPGPAPAPALSPVPEPQQLPQAPGLGPSESAAPPTSGSAPPAADLGDLGWLKALRASLPDAGSSLTEALQAAVLPYDEQISRARERRSALEAELHQQQAFRDSEAGQSEFNQFARDLLENFQEKLELRQSLMEIDEYNRQNDAQVAALQERVAKLQAELSSAGSPFAGMVRPGTRTGGQEGLPAGDGQAGQRKQIEREITTAMHDMTTLQHNTRENNKACHPPRH</sequence>
<evidence type="ECO:0000313" key="10">
    <source>
        <dbReference type="EMBL" id="KAJ4456151.1"/>
    </source>
</evidence>
<keyword evidence="1 7" id="KW-0493">Microtubule</keyword>
<keyword evidence="5 6" id="KW-0505">Motor protein</keyword>
<name>A0ABQ8UE59_9EUKA</name>
<evidence type="ECO:0000256" key="5">
    <source>
        <dbReference type="ARBA" id="ARBA00023175"/>
    </source>
</evidence>
<proteinExistence type="inferred from homology"/>
<feature type="domain" description="Kinesin motor" evidence="9">
    <location>
        <begin position="1"/>
        <end position="396"/>
    </location>
</feature>
<evidence type="ECO:0000256" key="7">
    <source>
        <dbReference type="RuleBase" id="RU000394"/>
    </source>
</evidence>
<comment type="caution">
    <text evidence="10">The sequence shown here is derived from an EMBL/GenBank/DDBJ whole genome shotgun (WGS) entry which is preliminary data.</text>
</comment>
<evidence type="ECO:0000256" key="6">
    <source>
        <dbReference type="PROSITE-ProRule" id="PRU00283"/>
    </source>
</evidence>
<dbReference type="PROSITE" id="PS50067">
    <property type="entry name" value="KINESIN_MOTOR_2"/>
    <property type="match status" value="1"/>
</dbReference>
<dbReference type="InterPro" id="IPR019821">
    <property type="entry name" value="Kinesin_motor_CS"/>
</dbReference>
<evidence type="ECO:0000256" key="1">
    <source>
        <dbReference type="ARBA" id="ARBA00022701"/>
    </source>
</evidence>
<evidence type="ECO:0000256" key="4">
    <source>
        <dbReference type="ARBA" id="ARBA00023054"/>
    </source>
</evidence>
<feature type="compositionally biased region" description="Polar residues" evidence="8">
    <location>
        <begin position="8"/>
        <end position="24"/>
    </location>
</feature>
<feature type="region of interest" description="Disordered" evidence="8">
    <location>
        <begin position="1"/>
        <end position="29"/>
    </location>
</feature>
<evidence type="ECO:0000259" key="9">
    <source>
        <dbReference type="PROSITE" id="PS50067"/>
    </source>
</evidence>
<keyword evidence="3 6" id="KW-0067">ATP-binding</keyword>
<organism evidence="10 11">
    <name type="scientific">Paratrimastix pyriformis</name>
    <dbReference type="NCBI Taxonomy" id="342808"/>
    <lineage>
        <taxon>Eukaryota</taxon>
        <taxon>Metamonada</taxon>
        <taxon>Preaxostyla</taxon>
        <taxon>Paratrimastigidae</taxon>
        <taxon>Paratrimastix</taxon>
    </lineage>
</organism>
<reference evidence="10" key="1">
    <citation type="journal article" date="2022" name="bioRxiv">
        <title>Genomics of Preaxostyla Flagellates Illuminates Evolutionary Transitions and the Path Towards Mitochondrial Loss.</title>
        <authorList>
            <person name="Novak L.V.F."/>
            <person name="Treitli S.C."/>
            <person name="Pyrih J."/>
            <person name="Halakuc P."/>
            <person name="Pipaliya S.V."/>
            <person name="Vacek V."/>
            <person name="Brzon O."/>
            <person name="Soukal P."/>
            <person name="Eme L."/>
            <person name="Dacks J.B."/>
            <person name="Karnkowska A."/>
            <person name="Elias M."/>
            <person name="Hampl V."/>
        </authorList>
    </citation>
    <scope>NUCLEOTIDE SEQUENCE</scope>
    <source>
        <strain evidence="10">RCP-MX</strain>
    </source>
</reference>
<dbReference type="PRINTS" id="PR00380">
    <property type="entry name" value="KINESINHEAVY"/>
</dbReference>
<feature type="compositionally biased region" description="Pro residues" evidence="8">
    <location>
        <begin position="530"/>
        <end position="541"/>
    </location>
</feature>
<comment type="similarity">
    <text evidence="6 7">Belongs to the TRAFAC class myosin-kinesin ATPase superfamily. Kinesin family.</text>
</comment>
<feature type="binding site" evidence="6">
    <location>
        <begin position="75"/>
        <end position="82"/>
    </location>
    <ligand>
        <name>ATP</name>
        <dbReference type="ChEBI" id="CHEBI:30616"/>
    </ligand>
</feature>
<keyword evidence="11" id="KW-1185">Reference proteome</keyword>
<evidence type="ECO:0000256" key="2">
    <source>
        <dbReference type="ARBA" id="ARBA00022741"/>
    </source>
</evidence>
<dbReference type="PANTHER" id="PTHR47968:SF13">
    <property type="entry name" value="KINESIN-LIKE PROTEIN KIF19 ISOFORM X1"/>
    <property type="match status" value="1"/>
</dbReference>
<dbReference type="InterPro" id="IPR027417">
    <property type="entry name" value="P-loop_NTPase"/>
</dbReference>
<evidence type="ECO:0000313" key="11">
    <source>
        <dbReference type="Proteomes" id="UP001141327"/>
    </source>
</evidence>
<dbReference type="Pfam" id="PF00225">
    <property type="entry name" value="Kinesin"/>
    <property type="match status" value="2"/>
</dbReference>
<dbReference type="InterPro" id="IPR027640">
    <property type="entry name" value="Kinesin-like_fam"/>
</dbReference>
<dbReference type="Gene3D" id="3.40.850.10">
    <property type="entry name" value="Kinesin motor domain"/>
    <property type="match status" value="1"/>
</dbReference>
<dbReference type="EMBL" id="JAPMOS010000079">
    <property type="protein sequence ID" value="KAJ4456151.1"/>
    <property type="molecule type" value="Genomic_DNA"/>
</dbReference>
<evidence type="ECO:0000256" key="3">
    <source>
        <dbReference type="ARBA" id="ARBA00022840"/>
    </source>
</evidence>
<dbReference type="PANTHER" id="PTHR47968">
    <property type="entry name" value="CENTROMERE PROTEIN E"/>
    <property type="match status" value="1"/>
</dbReference>
<keyword evidence="2 6" id="KW-0547">Nucleotide-binding</keyword>
<protein>
    <recommendedName>
        <fullName evidence="7">Kinesin-like protein</fullName>
    </recommendedName>
</protein>
<dbReference type="Proteomes" id="UP001141327">
    <property type="component" value="Unassembled WGS sequence"/>
</dbReference>
<keyword evidence="4" id="KW-0175">Coiled coil</keyword>
<accession>A0ABQ8UE59</accession>
<dbReference type="SUPFAM" id="SSF52540">
    <property type="entry name" value="P-loop containing nucleoside triphosphate hydrolases"/>
    <property type="match status" value="1"/>
</dbReference>
<feature type="region of interest" description="Disordered" evidence="8">
    <location>
        <begin position="530"/>
        <end position="568"/>
    </location>
</feature>
<feature type="region of interest" description="Disordered" evidence="8">
    <location>
        <begin position="697"/>
        <end position="717"/>
    </location>
</feature>
<feature type="compositionally biased region" description="Low complexity" evidence="8">
    <location>
        <begin position="542"/>
        <end position="567"/>
    </location>
</feature>
<evidence type="ECO:0000256" key="8">
    <source>
        <dbReference type="SAM" id="MobiDB-lite"/>
    </source>
</evidence>